<gene>
    <name evidence="2" type="ORF">IPH26_09930</name>
</gene>
<organism evidence="2 3">
    <name type="scientific">Candidatus Methylophosphatis roskildensis</name>
    <dbReference type="NCBI Taxonomy" id="2899263"/>
    <lineage>
        <taxon>Bacteria</taxon>
        <taxon>Pseudomonadati</taxon>
        <taxon>Pseudomonadota</taxon>
        <taxon>Betaproteobacteria</taxon>
        <taxon>Nitrosomonadales</taxon>
        <taxon>Sterolibacteriaceae</taxon>
        <taxon>Candidatus Methylophosphatis</taxon>
    </lineage>
</organism>
<proteinExistence type="predicted"/>
<protein>
    <submittedName>
        <fullName evidence="2">Uncharacterized protein</fullName>
    </submittedName>
</protein>
<accession>A0A9D7E5I4</accession>
<feature type="transmembrane region" description="Helical" evidence="1">
    <location>
        <begin position="83"/>
        <end position="103"/>
    </location>
</feature>
<name>A0A9D7E5I4_9PROT</name>
<dbReference type="AlphaFoldDB" id="A0A9D7E5I4"/>
<sequence>MNKVLGNPVVFVVLYVLFMLPTYYLPYLGSNSAVIGSVGQLAAGVANASPLAGVNPAFWPHLGSLFVLIVVTWFRGALAGKTWLVIFPILATVFDLAPGLSAIPLVPTVMHLLAIILGVVGAQATLPAAKQST</sequence>
<evidence type="ECO:0000256" key="1">
    <source>
        <dbReference type="SAM" id="Phobius"/>
    </source>
</evidence>
<evidence type="ECO:0000313" key="3">
    <source>
        <dbReference type="Proteomes" id="UP000807785"/>
    </source>
</evidence>
<keyword evidence="1" id="KW-0812">Transmembrane</keyword>
<comment type="caution">
    <text evidence="2">The sequence shown here is derived from an EMBL/GenBank/DDBJ whole genome shotgun (WGS) entry which is preliminary data.</text>
</comment>
<reference evidence="2" key="1">
    <citation type="submission" date="2020-10" db="EMBL/GenBank/DDBJ databases">
        <title>Connecting structure to function with the recovery of over 1000 high-quality activated sludge metagenome-assembled genomes encoding full-length rRNA genes using long-read sequencing.</title>
        <authorList>
            <person name="Singleton C.M."/>
            <person name="Petriglieri F."/>
            <person name="Kristensen J.M."/>
            <person name="Kirkegaard R.H."/>
            <person name="Michaelsen T.Y."/>
            <person name="Andersen M.H."/>
            <person name="Karst S.M."/>
            <person name="Dueholm M.S."/>
            <person name="Nielsen P.H."/>
            <person name="Albertsen M."/>
        </authorList>
    </citation>
    <scope>NUCLEOTIDE SEQUENCE</scope>
    <source>
        <strain evidence="2">Bjer_18-Q3-R1-45_BAT3C.347</strain>
    </source>
</reference>
<dbReference type="Proteomes" id="UP000807785">
    <property type="component" value="Unassembled WGS sequence"/>
</dbReference>
<evidence type="ECO:0000313" key="2">
    <source>
        <dbReference type="EMBL" id="MBK6973235.1"/>
    </source>
</evidence>
<feature type="transmembrane region" description="Helical" evidence="1">
    <location>
        <begin position="58"/>
        <end position="76"/>
    </location>
</feature>
<dbReference type="EMBL" id="JADJEV010000003">
    <property type="protein sequence ID" value="MBK6973235.1"/>
    <property type="molecule type" value="Genomic_DNA"/>
</dbReference>
<feature type="transmembrane region" description="Helical" evidence="1">
    <location>
        <begin position="6"/>
        <end position="25"/>
    </location>
</feature>
<keyword evidence="1" id="KW-1133">Transmembrane helix</keyword>
<feature type="transmembrane region" description="Helical" evidence="1">
    <location>
        <begin position="109"/>
        <end position="129"/>
    </location>
</feature>
<keyword evidence="1" id="KW-0472">Membrane</keyword>